<dbReference type="AlphaFoldDB" id="A0A1L3JA36"/>
<keyword evidence="2" id="KW-1185">Reference proteome</keyword>
<dbReference type="EMBL" id="CP018154">
    <property type="protein sequence ID" value="APG61995.1"/>
    <property type="molecule type" value="Genomic_DNA"/>
</dbReference>
<reference evidence="1 2" key="1">
    <citation type="submission" date="2016-11" db="EMBL/GenBank/DDBJ databases">
        <title>Sphingorhabdus sp. LPB0140, isolated from marine environment.</title>
        <authorList>
            <person name="Kim E."/>
            <person name="Yi H."/>
        </authorList>
    </citation>
    <scope>NUCLEOTIDE SEQUENCE [LARGE SCALE GENOMIC DNA]</scope>
    <source>
        <strain evidence="1 2">LPB0140</strain>
    </source>
</reference>
<proteinExistence type="predicted"/>
<name>A0A1L3JA36_9SPHN</name>
<dbReference type="Proteomes" id="UP000242561">
    <property type="component" value="Chromosome"/>
</dbReference>
<sequence>MNITAAQAAEANILGIKINFSSTIILTQNQDQADICFPDVAAIRSHPSQCPLPAQFVSFSNSNANFYSRAIADVSNMKASLSTREIEYLI</sequence>
<organism evidence="1 2">
    <name type="scientific">Sphingorhabdus lutea</name>
    <dbReference type="NCBI Taxonomy" id="1913578"/>
    <lineage>
        <taxon>Bacteria</taxon>
        <taxon>Pseudomonadati</taxon>
        <taxon>Pseudomonadota</taxon>
        <taxon>Alphaproteobacteria</taxon>
        <taxon>Sphingomonadales</taxon>
        <taxon>Sphingomonadaceae</taxon>
        <taxon>Sphingorhabdus</taxon>
    </lineage>
</organism>
<evidence type="ECO:0000313" key="2">
    <source>
        <dbReference type="Proteomes" id="UP000242561"/>
    </source>
</evidence>
<gene>
    <name evidence="1" type="ORF">LPB140_03230</name>
</gene>
<dbReference type="STRING" id="1913578.LPB140_03230"/>
<accession>A0A1L3JA36</accession>
<evidence type="ECO:0000313" key="1">
    <source>
        <dbReference type="EMBL" id="APG61995.1"/>
    </source>
</evidence>
<dbReference type="KEGG" id="sphl:LPB140_03230"/>
<protein>
    <submittedName>
        <fullName evidence="1">Uncharacterized protein</fullName>
    </submittedName>
</protein>